<dbReference type="InterPro" id="IPR050177">
    <property type="entry name" value="Lipid_A_modif_metabolic_enz"/>
</dbReference>
<dbReference type="KEGG" id="mprn:Q3V37_18340"/>
<dbReference type="AlphaFoldDB" id="A0AAJ6HNM8"/>
<keyword evidence="3" id="KW-1185">Reference proteome</keyword>
<dbReference type="SUPFAM" id="SSF51735">
    <property type="entry name" value="NAD(P)-binding Rossmann-fold domains"/>
    <property type="match status" value="1"/>
</dbReference>
<dbReference type="RefSeq" id="WP_306270806.1">
    <property type="nucleotide sequence ID" value="NZ_CP130472.1"/>
</dbReference>
<dbReference type="EMBL" id="CP130472">
    <property type="protein sequence ID" value="WLS43367.1"/>
    <property type="molecule type" value="Genomic_DNA"/>
</dbReference>
<name>A0AAJ6HNM8_9ACTN</name>
<evidence type="ECO:0000313" key="3">
    <source>
        <dbReference type="Proteomes" id="UP001235874"/>
    </source>
</evidence>
<dbReference type="PANTHER" id="PTHR43245">
    <property type="entry name" value="BIFUNCTIONAL POLYMYXIN RESISTANCE PROTEIN ARNA"/>
    <property type="match status" value="1"/>
</dbReference>
<feature type="domain" description="NAD-dependent epimerase/dehydratase" evidence="1">
    <location>
        <begin position="6"/>
        <end position="221"/>
    </location>
</feature>
<dbReference type="InterPro" id="IPR001509">
    <property type="entry name" value="Epimerase_deHydtase"/>
</dbReference>
<organism evidence="2 3">
    <name type="scientific">Micromonospora profundi</name>
    <dbReference type="NCBI Taxonomy" id="1420889"/>
    <lineage>
        <taxon>Bacteria</taxon>
        <taxon>Bacillati</taxon>
        <taxon>Actinomycetota</taxon>
        <taxon>Actinomycetes</taxon>
        <taxon>Micromonosporales</taxon>
        <taxon>Micromonosporaceae</taxon>
        <taxon>Micromonospora</taxon>
    </lineage>
</organism>
<gene>
    <name evidence="2" type="ORF">Q3V37_18340</name>
</gene>
<dbReference type="Pfam" id="PF01370">
    <property type="entry name" value="Epimerase"/>
    <property type="match status" value="1"/>
</dbReference>
<evidence type="ECO:0000313" key="2">
    <source>
        <dbReference type="EMBL" id="WLS43367.1"/>
    </source>
</evidence>
<protein>
    <submittedName>
        <fullName evidence="2">NAD(P)-dependent oxidoreductase</fullName>
    </submittedName>
</protein>
<proteinExistence type="predicted"/>
<sequence length="309" mass="32616">MTGRALVVGTGLLGRHVRDRLTSAGWDVVVAGRRSDVATPSLTEAIRVARPSVVVNAAGEIWRPEPDRLAAANVELAGLVVRAVAEAGVGARLVHLGSSLEYAPQPPPTALTEDSPAAPRSAYGRSKLAGTELVRRLAARHGVEAVVLRLFNVIGAGMSPVSVLGRTVNRLVAAHRTGTTAHLELTDLAQYRDYVDARDAADAVLSAGTARQIAPGLFNIGSGVTRTAEELVRALAEVSGVPYRLELRPPATAGARSADGDWQRADTRRAYTVLGWSARRKLPETLLGIWQAAESHPFPGHPAQEASTP</sequence>
<reference evidence="2 3" key="1">
    <citation type="submission" date="2023-07" db="EMBL/GenBank/DDBJ databases">
        <title>Micromonospora profundi TRM 95458 converts glycerol to a new osmotic compound.</title>
        <authorList>
            <person name="Lu D."/>
        </authorList>
    </citation>
    <scope>NUCLEOTIDE SEQUENCE [LARGE SCALE GENOMIC DNA]</scope>
    <source>
        <strain evidence="2 3">TRM95458</strain>
    </source>
</reference>
<dbReference type="Proteomes" id="UP001235874">
    <property type="component" value="Chromosome"/>
</dbReference>
<dbReference type="PANTHER" id="PTHR43245:SF13">
    <property type="entry name" value="UDP-D-APIOSE_UDP-D-XYLOSE SYNTHASE 2"/>
    <property type="match status" value="1"/>
</dbReference>
<evidence type="ECO:0000259" key="1">
    <source>
        <dbReference type="Pfam" id="PF01370"/>
    </source>
</evidence>
<dbReference type="Gene3D" id="3.40.50.720">
    <property type="entry name" value="NAD(P)-binding Rossmann-like Domain"/>
    <property type="match status" value="1"/>
</dbReference>
<accession>A0AAJ6HNM8</accession>
<dbReference type="InterPro" id="IPR036291">
    <property type="entry name" value="NAD(P)-bd_dom_sf"/>
</dbReference>